<dbReference type="PROSITE" id="PS00670">
    <property type="entry name" value="D_2_HYDROXYACID_DH_2"/>
    <property type="match status" value="1"/>
</dbReference>
<dbReference type="EMBL" id="JAGWCR010000015">
    <property type="protein sequence ID" value="MBS3651647.1"/>
    <property type="molecule type" value="Genomic_DNA"/>
</dbReference>
<dbReference type="InterPro" id="IPR029753">
    <property type="entry name" value="D-isomer_DH_CS"/>
</dbReference>
<dbReference type="CDD" id="cd05301">
    <property type="entry name" value="GDH"/>
    <property type="match status" value="1"/>
</dbReference>
<dbReference type="GO" id="GO:0016618">
    <property type="term" value="F:hydroxypyruvate reductase [NAD(P)H] activity"/>
    <property type="evidence" value="ECO:0007669"/>
    <property type="project" value="TreeGrafter"/>
</dbReference>
<dbReference type="GO" id="GO:0030267">
    <property type="term" value="F:glyoxylate reductase (NADPH) activity"/>
    <property type="evidence" value="ECO:0007669"/>
    <property type="project" value="TreeGrafter"/>
</dbReference>
<dbReference type="PROSITE" id="PS00671">
    <property type="entry name" value="D_2_HYDROXYACID_DH_3"/>
    <property type="match status" value="1"/>
</dbReference>
<dbReference type="InterPro" id="IPR006139">
    <property type="entry name" value="D-isomer_2_OHA_DH_cat_dom"/>
</dbReference>
<evidence type="ECO:0000256" key="1">
    <source>
        <dbReference type="ARBA" id="ARBA00005854"/>
    </source>
</evidence>
<dbReference type="PROSITE" id="PS00065">
    <property type="entry name" value="D_2_HYDROXYACID_DH_1"/>
    <property type="match status" value="1"/>
</dbReference>
<feature type="domain" description="D-isomer specific 2-hydroxyacid dehydrogenase catalytic" evidence="5">
    <location>
        <begin position="15"/>
        <end position="324"/>
    </location>
</feature>
<dbReference type="FunFam" id="3.40.50.720:FF:000203">
    <property type="entry name" value="D-3-phosphoglycerate dehydrogenase (SerA)"/>
    <property type="match status" value="1"/>
</dbReference>
<dbReference type="RefSeq" id="WP_188257209.1">
    <property type="nucleotide sequence ID" value="NZ_JABVCF010000015.1"/>
</dbReference>
<feature type="domain" description="D-isomer specific 2-hydroxyacid dehydrogenase NAD-binding" evidence="6">
    <location>
        <begin position="113"/>
        <end position="293"/>
    </location>
</feature>
<dbReference type="GO" id="GO:0005829">
    <property type="term" value="C:cytosol"/>
    <property type="evidence" value="ECO:0007669"/>
    <property type="project" value="TreeGrafter"/>
</dbReference>
<evidence type="ECO:0000313" key="8">
    <source>
        <dbReference type="Proteomes" id="UP000680348"/>
    </source>
</evidence>
<proteinExistence type="inferred from homology"/>
<dbReference type="AlphaFoldDB" id="A0A942I3Q3"/>
<keyword evidence="3" id="KW-0520">NAD</keyword>
<accession>A0A942I3Q3</accession>
<evidence type="ECO:0000256" key="3">
    <source>
        <dbReference type="ARBA" id="ARBA00023027"/>
    </source>
</evidence>
<dbReference type="InterPro" id="IPR006140">
    <property type="entry name" value="D-isomer_DH_NAD-bd"/>
</dbReference>
<dbReference type="PANTHER" id="PTHR10996">
    <property type="entry name" value="2-HYDROXYACID DEHYDROGENASE-RELATED"/>
    <property type="match status" value="1"/>
</dbReference>
<protein>
    <submittedName>
        <fullName evidence="7">D-glycerate dehydrogenase</fullName>
    </submittedName>
</protein>
<dbReference type="SUPFAM" id="SSF52283">
    <property type="entry name" value="Formate/glycerate dehydrogenase catalytic domain-like"/>
    <property type="match status" value="1"/>
</dbReference>
<dbReference type="PANTHER" id="PTHR10996:SF283">
    <property type="entry name" value="GLYOXYLATE_HYDROXYPYRUVATE REDUCTASE B"/>
    <property type="match status" value="1"/>
</dbReference>
<evidence type="ECO:0000259" key="6">
    <source>
        <dbReference type="Pfam" id="PF02826"/>
    </source>
</evidence>
<dbReference type="InterPro" id="IPR036291">
    <property type="entry name" value="NAD(P)-bd_dom_sf"/>
</dbReference>
<evidence type="ECO:0000313" key="7">
    <source>
        <dbReference type="EMBL" id="MBS3651647.1"/>
    </source>
</evidence>
<dbReference type="InterPro" id="IPR029752">
    <property type="entry name" value="D-isomer_DH_CS1"/>
</dbReference>
<gene>
    <name evidence="7" type="ORF">KEU06_23805</name>
</gene>
<reference evidence="7" key="1">
    <citation type="submission" date="2021-04" db="EMBL/GenBank/DDBJ databases">
        <title>Pseudaminobacter soli sp. nov., isolated from paddy soil contaminated by heavy metals.</title>
        <authorList>
            <person name="Zhang K."/>
        </authorList>
    </citation>
    <scope>NUCLEOTIDE SEQUENCE</scope>
    <source>
        <strain evidence="7">19-2017</strain>
    </source>
</reference>
<sequence>MRKMKPRVIVTRRWPAAVEQILAERFDATFNEGDAPLSPTQLKAAFLNFDAILPTVSDKLPAGIFPDADIRTRLLANFGVGFSHIDIDLAKARGITVTITPGVLTDCTADIAMSLLLSVARRTGEGERQLRAGGWAGWCPTHMIGTKVTGKTLGIIGMGRIGKAMARRAHFGFGMDVVFYNRSKVDDGETRAMGARQLASIDDVLAEADFVSLHCPGGAENRHLINAERLGAMKRGAFLINTARGDVVDQKALVAALREGKIAGAGLDVYDGEPAVPAALIETENVVLLPHLGSASEETRVAMGMRAVENLVAFFEGRPVPDRVV</sequence>
<keyword evidence="8" id="KW-1185">Reference proteome</keyword>
<evidence type="ECO:0000256" key="2">
    <source>
        <dbReference type="ARBA" id="ARBA00023002"/>
    </source>
</evidence>
<evidence type="ECO:0000259" key="5">
    <source>
        <dbReference type="Pfam" id="PF00389"/>
    </source>
</evidence>
<dbReference type="Proteomes" id="UP000680348">
    <property type="component" value="Unassembled WGS sequence"/>
</dbReference>
<organism evidence="7 8">
    <name type="scientific">Pseudaminobacter soli</name>
    <name type="common">ex Zhang et al. 2022</name>
    <dbReference type="NCBI Taxonomy" id="2831468"/>
    <lineage>
        <taxon>Bacteria</taxon>
        <taxon>Pseudomonadati</taxon>
        <taxon>Pseudomonadota</taxon>
        <taxon>Alphaproteobacteria</taxon>
        <taxon>Hyphomicrobiales</taxon>
        <taxon>Phyllobacteriaceae</taxon>
        <taxon>Pseudaminobacter</taxon>
    </lineage>
</organism>
<name>A0A942I3Q3_9HYPH</name>
<keyword evidence="2 4" id="KW-0560">Oxidoreductase</keyword>
<dbReference type="GO" id="GO:0051287">
    <property type="term" value="F:NAD binding"/>
    <property type="evidence" value="ECO:0007669"/>
    <property type="project" value="InterPro"/>
</dbReference>
<dbReference type="Pfam" id="PF02826">
    <property type="entry name" value="2-Hacid_dh_C"/>
    <property type="match status" value="1"/>
</dbReference>
<dbReference type="InterPro" id="IPR050223">
    <property type="entry name" value="D-isomer_2-hydroxyacid_DH"/>
</dbReference>
<dbReference type="Pfam" id="PF00389">
    <property type="entry name" value="2-Hacid_dh"/>
    <property type="match status" value="1"/>
</dbReference>
<evidence type="ECO:0000256" key="4">
    <source>
        <dbReference type="RuleBase" id="RU003719"/>
    </source>
</evidence>
<comment type="caution">
    <text evidence="7">The sequence shown here is derived from an EMBL/GenBank/DDBJ whole genome shotgun (WGS) entry which is preliminary data.</text>
</comment>
<dbReference type="SUPFAM" id="SSF51735">
    <property type="entry name" value="NAD(P)-binding Rossmann-fold domains"/>
    <property type="match status" value="1"/>
</dbReference>
<dbReference type="Gene3D" id="3.40.50.720">
    <property type="entry name" value="NAD(P)-binding Rossmann-like Domain"/>
    <property type="match status" value="2"/>
</dbReference>
<comment type="similarity">
    <text evidence="1 4">Belongs to the D-isomer specific 2-hydroxyacid dehydrogenase family.</text>
</comment>